<reference evidence="2" key="1">
    <citation type="submission" date="2016-05" db="EMBL/GenBank/DDBJ databases">
        <authorList>
            <person name="Lavstsen T."/>
            <person name="Jespersen J.S."/>
        </authorList>
    </citation>
    <scope>NUCLEOTIDE SEQUENCE</scope>
    <source>
        <tissue evidence="2">Brain</tissue>
    </source>
</reference>
<feature type="signal peptide" evidence="1">
    <location>
        <begin position="1"/>
        <end position="29"/>
    </location>
</feature>
<accession>A0A1A8CAV6</accession>
<gene>
    <name evidence="2" type="primary">Nfu_g_1_019656</name>
</gene>
<reference evidence="2" key="2">
    <citation type="submission" date="2016-06" db="EMBL/GenBank/DDBJ databases">
        <title>The genome of a short-lived fish provides insights into sex chromosome evolution and the genetic control of aging.</title>
        <authorList>
            <person name="Reichwald K."/>
            <person name="Felder M."/>
            <person name="Petzold A."/>
            <person name="Koch P."/>
            <person name="Groth M."/>
            <person name="Platzer M."/>
        </authorList>
    </citation>
    <scope>NUCLEOTIDE SEQUENCE</scope>
    <source>
        <tissue evidence="2">Brain</tissue>
    </source>
</reference>
<dbReference type="EMBL" id="HADZ01011929">
    <property type="protein sequence ID" value="SBP75870.1"/>
    <property type="molecule type" value="Transcribed_RNA"/>
</dbReference>
<feature type="chain" id="PRO_5008367452" evidence="1">
    <location>
        <begin position="30"/>
        <end position="52"/>
    </location>
</feature>
<dbReference type="AlphaFoldDB" id="A0A1A8CAV6"/>
<feature type="non-terminal residue" evidence="2">
    <location>
        <position position="52"/>
    </location>
</feature>
<proteinExistence type="predicted"/>
<evidence type="ECO:0000313" key="2">
    <source>
        <dbReference type="EMBL" id="SBP75870.1"/>
    </source>
</evidence>
<organism evidence="2">
    <name type="scientific">Nothobranchius kadleci</name>
    <name type="common">African annual killifish</name>
    <dbReference type="NCBI Taxonomy" id="1051664"/>
    <lineage>
        <taxon>Eukaryota</taxon>
        <taxon>Metazoa</taxon>
        <taxon>Chordata</taxon>
        <taxon>Craniata</taxon>
        <taxon>Vertebrata</taxon>
        <taxon>Euteleostomi</taxon>
        <taxon>Actinopterygii</taxon>
        <taxon>Neopterygii</taxon>
        <taxon>Teleostei</taxon>
        <taxon>Neoteleostei</taxon>
        <taxon>Acanthomorphata</taxon>
        <taxon>Ovalentaria</taxon>
        <taxon>Atherinomorphae</taxon>
        <taxon>Cyprinodontiformes</taxon>
        <taxon>Nothobranchiidae</taxon>
        <taxon>Nothobranchius</taxon>
    </lineage>
</organism>
<name>A0A1A8CAV6_NOTKA</name>
<evidence type="ECO:0000256" key="1">
    <source>
        <dbReference type="SAM" id="SignalP"/>
    </source>
</evidence>
<feature type="non-terminal residue" evidence="2">
    <location>
        <position position="1"/>
    </location>
</feature>
<protein>
    <submittedName>
        <fullName evidence="2">Uncharacterized protein</fullName>
    </submittedName>
</protein>
<keyword evidence="1" id="KW-0732">Signal</keyword>
<sequence>SCAAWTVFDPHLSALWLLITAMLQVGSDTEKEKLWNGFFICRVVGAFTKTMF</sequence>